<protein>
    <submittedName>
        <fullName evidence="4">1370_t:CDS:1</fullName>
    </submittedName>
</protein>
<comment type="subcellular location">
    <subcellularLocation>
        <location evidence="1">Nucleus</location>
    </subcellularLocation>
</comment>
<dbReference type="GO" id="GO:0046540">
    <property type="term" value="C:U4/U6 x U5 tri-snRNP complex"/>
    <property type="evidence" value="ECO:0007669"/>
    <property type="project" value="TreeGrafter"/>
</dbReference>
<comment type="caution">
    <text evidence="4">The sequence shown here is derived from an EMBL/GenBank/DDBJ whole genome shotgun (WGS) entry which is preliminary data.</text>
</comment>
<keyword evidence="5" id="KW-1185">Reference proteome</keyword>
<reference evidence="4" key="1">
    <citation type="submission" date="2021-06" db="EMBL/GenBank/DDBJ databases">
        <authorList>
            <person name="Kallberg Y."/>
            <person name="Tangrot J."/>
            <person name="Rosling A."/>
        </authorList>
    </citation>
    <scope>NUCLEOTIDE SEQUENCE</scope>
    <source>
        <strain evidence="4">CL551</strain>
    </source>
</reference>
<dbReference type="Proteomes" id="UP000789342">
    <property type="component" value="Unassembled WGS sequence"/>
</dbReference>
<keyword evidence="3" id="KW-0539">Nucleus</keyword>
<sequence>MQVAHNVSEFQDGEERILVLKDSSVLENEEEGDQLISIQLEEQNRLKKNLENKKKKPVYTGYDDEEFNFGGGVTKKSILSHYDEEIEGEKRHGFTLGNDGT</sequence>
<evidence type="ECO:0000313" key="5">
    <source>
        <dbReference type="Proteomes" id="UP000789342"/>
    </source>
</evidence>
<dbReference type="GO" id="GO:0045292">
    <property type="term" value="P:mRNA cis splicing, via spliceosome"/>
    <property type="evidence" value="ECO:0007669"/>
    <property type="project" value="TreeGrafter"/>
</dbReference>
<dbReference type="InterPro" id="IPR005011">
    <property type="entry name" value="SNU66/SART1"/>
</dbReference>
<evidence type="ECO:0000256" key="2">
    <source>
        <dbReference type="ARBA" id="ARBA00006076"/>
    </source>
</evidence>
<organism evidence="4 5">
    <name type="scientific">Acaulospora morrowiae</name>
    <dbReference type="NCBI Taxonomy" id="94023"/>
    <lineage>
        <taxon>Eukaryota</taxon>
        <taxon>Fungi</taxon>
        <taxon>Fungi incertae sedis</taxon>
        <taxon>Mucoromycota</taxon>
        <taxon>Glomeromycotina</taxon>
        <taxon>Glomeromycetes</taxon>
        <taxon>Diversisporales</taxon>
        <taxon>Acaulosporaceae</taxon>
        <taxon>Acaulospora</taxon>
    </lineage>
</organism>
<gene>
    <name evidence="4" type="ORF">AMORRO_LOCUS16133</name>
</gene>
<proteinExistence type="inferred from homology"/>
<feature type="non-terminal residue" evidence="4">
    <location>
        <position position="1"/>
    </location>
</feature>
<dbReference type="PANTHER" id="PTHR14152:SF5">
    <property type="entry name" value="U4_U6.U5 TRI-SNRNP-ASSOCIATED PROTEIN 1"/>
    <property type="match status" value="1"/>
</dbReference>
<dbReference type="PANTHER" id="PTHR14152">
    <property type="entry name" value="SQUAMOUS CELL CARCINOMA ANTIGEN RECOGNISED BY CYTOTOXIC T LYMPHOCYTES"/>
    <property type="match status" value="1"/>
</dbReference>
<evidence type="ECO:0000256" key="3">
    <source>
        <dbReference type="ARBA" id="ARBA00023242"/>
    </source>
</evidence>
<evidence type="ECO:0000256" key="1">
    <source>
        <dbReference type="ARBA" id="ARBA00004123"/>
    </source>
</evidence>
<accession>A0A9N9NVF6</accession>
<dbReference type="Pfam" id="PF03343">
    <property type="entry name" value="SART-1"/>
    <property type="match status" value="1"/>
</dbReference>
<comment type="similarity">
    <text evidence="2">Belongs to the SNU66/SART1 family.</text>
</comment>
<dbReference type="GO" id="GO:0000481">
    <property type="term" value="P:maturation of 5S rRNA"/>
    <property type="evidence" value="ECO:0007669"/>
    <property type="project" value="TreeGrafter"/>
</dbReference>
<name>A0A9N9NVF6_9GLOM</name>
<dbReference type="AlphaFoldDB" id="A0A9N9NVF6"/>
<evidence type="ECO:0000313" key="4">
    <source>
        <dbReference type="EMBL" id="CAG8764014.1"/>
    </source>
</evidence>
<dbReference type="OrthoDB" id="5583at2759"/>
<dbReference type="EMBL" id="CAJVPV010042461">
    <property type="protein sequence ID" value="CAG8764014.1"/>
    <property type="molecule type" value="Genomic_DNA"/>
</dbReference>